<feature type="signal peptide" evidence="2">
    <location>
        <begin position="1"/>
        <end position="17"/>
    </location>
</feature>
<dbReference type="GO" id="GO:0006508">
    <property type="term" value="P:proteolysis"/>
    <property type="evidence" value="ECO:0007669"/>
    <property type="project" value="UniProtKB-KW"/>
</dbReference>
<dbReference type="GO" id="GO:0005576">
    <property type="term" value="C:extracellular region"/>
    <property type="evidence" value="ECO:0007669"/>
    <property type="project" value="InterPro"/>
</dbReference>
<dbReference type="InterPro" id="IPR017891">
    <property type="entry name" value="Insulin_GF-bd_Cys-rich_CS"/>
</dbReference>
<dbReference type="GO" id="GO:0008233">
    <property type="term" value="F:peptidase activity"/>
    <property type="evidence" value="ECO:0007669"/>
    <property type="project" value="UniProtKB-KW"/>
</dbReference>
<dbReference type="AlphaFoldDB" id="A0AA96MI76"/>
<dbReference type="InterPro" id="IPR009030">
    <property type="entry name" value="Growth_fac_rcpt_cys_sf"/>
</dbReference>
<name>A0AA96MI76_HALDU</name>
<accession>A0AA96MI76</accession>
<reference evidence="4" key="1">
    <citation type="submission" date="2023-08" db="EMBL/GenBank/DDBJ databases">
        <authorList>
            <person name="Adameyko K."/>
            <person name="Kravchuk O."/>
            <person name="Lyupina Y."/>
        </authorList>
    </citation>
    <scope>NUCLEOTIDE SEQUENCE</scope>
</reference>
<evidence type="ECO:0000313" key="4">
    <source>
        <dbReference type="EMBL" id="WNS50084.1"/>
    </source>
</evidence>
<dbReference type="PROSITE" id="PS51323">
    <property type="entry name" value="IGFBP_N_2"/>
    <property type="match status" value="1"/>
</dbReference>
<protein>
    <submittedName>
        <fullName evidence="4">Serine protease HTRA1A-like protein</fullName>
    </submittedName>
</protein>
<evidence type="ECO:0000256" key="1">
    <source>
        <dbReference type="ARBA" id="ARBA00023157"/>
    </source>
</evidence>
<keyword evidence="4" id="KW-0378">Hydrolase</keyword>
<feature type="domain" description="IGFBP N-terminal" evidence="3">
    <location>
        <begin position="16"/>
        <end position="87"/>
    </location>
</feature>
<keyword evidence="1" id="KW-1015">Disulfide bond</keyword>
<evidence type="ECO:0000256" key="2">
    <source>
        <dbReference type="SAM" id="SignalP"/>
    </source>
</evidence>
<organism evidence="4">
    <name type="scientific">Halisarca dujardinii</name>
    <name type="common">Dujardin's slime sponge</name>
    <dbReference type="NCBI Taxonomy" id="2583056"/>
    <lineage>
        <taxon>Eukaryota</taxon>
        <taxon>Metazoa</taxon>
        <taxon>Porifera</taxon>
        <taxon>Demospongiae</taxon>
        <taxon>Verongimorpha</taxon>
        <taxon>Chondrillida</taxon>
        <taxon>Halisarcidae</taxon>
        <taxon>Halisarca</taxon>
    </lineage>
</organism>
<dbReference type="Pfam" id="PF00219">
    <property type="entry name" value="IGFBP"/>
    <property type="match status" value="1"/>
</dbReference>
<keyword evidence="4" id="KW-0645">Protease</keyword>
<dbReference type="SUPFAM" id="SSF57184">
    <property type="entry name" value="Growth factor receptor domain"/>
    <property type="match status" value="1"/>
</dbReference>
<keyword evidence="2" id="KW-0732">Signal</keyword>
<dbReference type="Gene3D" id="4.10.40.20">
    <property type="match status" value="1"/>
</dbReference>
<feature type="chain" id="PRO_5041660961" evidence="2">
    <location>
        <begin position="18"/>
        <end position="164"/>
    </location>
</feature>
<dbReference type="EMBL" id="OR460161">
    <property type="protein sequence ID" value="WNS50084.1"/>
    <property type="molecule type" value="mRNA"/>
</dbReference>
<evidence type="ECO:0000259" key="3">
    <source>
        <dbReference type="PROSITE" id="PS51323"/>
    </source>
</evidence>
<dbReference type="InterPro" id="IPR000867">
    <property type="entry name" value="IGFBP-like"/>
</dbReference>
<sequence length="164" mass="17553">MLLSLLAVLLSAQLCRATGCGQPSQCVAHLCPQPKYCPLGATTEPCGCCKVCLKKEGELCGGPDGACGLGFTCNTTGGAITGKCQRLAGCHLYNSYLAVGTAVQWGECSECECVKDRDLHCRRNMTKCSAVRHDDTPVKNAFPELNYIENTPVDMQDNHEPLLP</sequence>
<proteinExistence type="evidence at transcript level"/>
<dbReference type="PROSITE" id="PS00222">
    <property type="entry name" value="IGFBP_N_1"/>
    <property type="match status" value="1"/>
</dbReference>